<dbReference type="EC" id="1.1.1.1" evidence="3"/>
<evidence type="ECO:0000256" key="2">
    <source>
        <dbReference type="ARBA" id="ARBA00008072"/>
    </source>
</evidence>
<evidence type="ECO:0000256" key="4">
    <source>
        <dbReference type="ARBA" id="ARBA00022723"/>
    </source>
</evidence>
<dbReference type="Gene3D" id="3.90.180.10">
    <property type="entry name" value="Medium-chain alcohol dehydrogenases, catalytic domain"/>
    <property type="match status" value="1"/>
</dbReference>
<evidence type="ECO:0000313" key="10">
    <source>
        <dbReference type="Proteomes" id="UP000551563"/>
    </source>
</evidence>
<dbReference type="PROSITE" id="PS00059">
    <property type="entry name" value="ADH_ZINC"/>
    <property type="match status" value="1"/>
</dbReference>
<dbReference type="InterPro" id="IPR036291">
    <property type="entry name" value="NAD(P)-bd_dom_sf"/>
</dbReference>
<feature type="domain" description="Enoyl reductase (ER)" evidence="8">
    <location>
        <begin position="15"/>
        <end position="340"/>
    </location>
</feature>
<keyword evidence="4 7" id="KW-0479">Metal-binding</keyword>
<comment type="caution">
    <text evidence="9">The sequence shown here is derived from an EMBL/GenBank/DDBJ whole genome shotgun (WGS) entry which is preliminary data.</text>
</comment>
<evidence type="ECO:0000256" key="3">
    <source>
        <dbReference type="ARBA" id="ARBA00013190"/>
    </source>
</evidence>
<evidence type="ECO:0000256" key="7">
    <source>
        <dbReference type="RuleBase" id="RU361277"/>
    </source>
</evidence>
<dbReference type="PANTHER" id="PTHR42940:SF8">
    <property type="entry name" value="VACUOLAR PROTEIN SORTING-ASSOCIATED PROTEIN 11"/>
    <property type="match status" value="1"/>
</dbReference>
<dbReference type="SUPFAM" id="SSF50129">
    <property type="entry name" value="GroES-like"/>
    <property type="match status" value="1"/>
</dbReference>
<dbReference type="InterPro" id="IPR013154">
    <property type="entry name" value="ADH-like_N"/>
</dbReference>
<dbReference type="PANTHER" id="PTHR42940">
    <property type="entry name" value="ALCOHOL DEHYDROGENASE 1-RELATED"/>
    <property type="match status" value="1"/>
</dbReference>
<dbReference type="Proteomes" id="UP000551563">
    <property type="component" value="Unassembled WGS sequence"/>
</dbReference>
<dbReference type="Pfam" id="PF00107">
    <property type="entry name" value="ADH_zinc_N"/>
    <property type="match status" value="1"/>
</dbReference>
<dbReference type="Pfam" id="PF08240">
    <property type="entry name" value="ADH_N"/>
    <property type="match status" value="1"/>
</dbReference>
<dbReference type="AlphaFoldDB" id="A0A7V6P9R7"/>
<dbReference type="InterPro" id="IPR011032">
    <property type="entry name" value="GroES-like_sf"/>
</dbReference>
<organism evidence="9 10">
    <name type="scientific">Brucella intermedia</name>
    <dbReference type="NCBI Taxonomy" id="94625"/>
    <lineage>
        <taxon>Bacteria</taxon>
        <taxon>Pseudomonadati</taxon>
        <taxon>Pseudomonadota</taxon>
        <taxon>Alphaproteobacteria</taxon>
        <taxon>Hyphomicrobiales</taxon>
        <taxon>Brucellaceae</taxon>
        <taxon>Brucella/Ochrobactrum group</taxon>
        <taxon>Brucella</taxon>
    </lineage>
</organism>
<dbReference type="GO" id="GO:0008270">
    <property type="term" value="F:zinc ion binding"/>
    <property type="evidence" value="ECO:0007669"/>
    <property type="project" value="InterPro"/>
</dbReference>
<dbReference type="GO" id="GO:0005737">
    <property type="term" value="C:cytoplasm"/>
    <property type="evidence" value="ECO:0007669"/>
    <property type="project" value="TreeGrafter"/>
</dbReference>
<dbReference type="GO" id="GO:0004022">
    <property type="term" value="F:alcohol dehydrogenase (NAD+) activity"/>
    <property type="evidence" value="ECO:0007669"/>
    <property type="project" value="UniProtKB-EC"/>
</dbReference>
<dbReference type="SMART" id="SM00829">
    <property type="entry name" value="PKS_ER"/>
    <property type="match status" value="1"/>
</dbReference>
<name>A0A7V6P9R7_9HYPH</name>
<evidence type="ECO:0000256" key="6">
    <source>
        <dbReference type="ARBA" id="ARBA00023002"/>
    </source>
</evidence>
<accession>A0A7V6P9R7</accession>
<dbReference type="Gene3D" id="3.40.50.720">
    <property type="entry name" value="NAD(P)-binding Rossmann-like Domain"/>
    <property type="match status" value="1"/>
</dbReference>
<dbReference type="EMBL" id="DUMN01000160">
    <property type="protein sequence ID" value="HHV67029.1"/>
    <property type="molecule type" value="Genomic_DNA"/>
</dbReference>
<dbReference type="InterPro" id="IPR013149">
    <property type="entry name" value="ADH-like_C"/>
</dbReference>
<reference evidence="9 10" key="1">
    <citation type="journal article" date="2020" name="Biotechnol. Biofuels">
        <title>New insights from the biogas microbiome by comprehensive genome-resolved metagenomics of nearly 1600 species originating from multiple anaerobic digesters.</title>
        <authorList>
            <person name="Campanaro S."/>
            <person name="Treu L."/>
            <person name="Rodriguez-R L.M."/>
            <person name="Kovalovszki A."/>
            <person name="Ziels R.M."/>
            <person name="Maus I."/>
            <person name="Zhu X."/>
            <person name="Kougias P.G."/>
            <person name="Basile A."/>
            <person name="Luo G."/>
            <person name="Schluter A."/>
            <person name="Konstantinidis K.T."/>
            <person name="Angelidaki I."/>
        </authorList>
    </citation>
    <scope>NUCLEOTIDE SEQUENCE [LARGE SCALE GENOMIC DNA]</scope>
    <source>
        <strain evidence="9">AS04akNAM_66</strain>
    </source>
</reference>
<evidence type="ECO:0000256" key="1">
    <source>
        <dbReference type="ARBA" id="ARBA00001947"/>
    </source>
</evidence>
<protein>
    <recommendedName>
        <fullName evidence="3">alcohol dehydrogenase</fullName>
        <ecNumber evidence="3">1.1.1.1</ecNumber>
    </recommendedName>
</protein>
<keyword evidence="6" id="KW-0560">Oxidoreductase</keyword>
<sequence length="340" mass="35843">MKDGTMRAAVLSAPGKPLEIANVDIPQPGPGQILIRLEASGVCHTDVHVWRGDVMPVVWPEPFILGHEGVGIVAAIGPDVEGWSTGDRAGAAWIHDTCGQCAECHDGEESFCQSHRAHGFNVPGTFAEYVVADARFAARLPASGKASALAPLMCAGLTAYGALRRAELVKGETCVIFGCGGLGLYAVQLATRAGARVIAVDTSDEKLATAAAFGAWRTLKASSKLANRWDVADQANVCINFAPTSATWDMMIAAIRPRGRIVAAAMVSQPVDLNQEWLTGNGVKITGTSVGTRAQMAELIALHQQDPFAADVTEIALEDVTRALENLDRGSAKGRYCVVL</sequence>
<dbReference type="SUPFAM" id="SSF51735">
    <property type="entry name" value="NAD(P)-binding Rossmann-fold domains"/>
    <property type="match status" value="1"/>
</dbReference>
<dbReference type="InterPro" id="IPR002328">
    <property type="entry name" value="ADH_Zn_CS"/>
</dbReference>
<proteinExistence type="inferred from homology"/>
<evidence type="ECO:0000256" key="5">
    <source>
        <dbReference type="ARBA" id="ARBA00022833"/>
    </source>
</evidence>
<gene>
    <name evidence="9" type="ORF">GXX48_05215</name>
</gene>
<dbReference type="InterPro" id="IPR020843">
    <property type="entry name" value="ER"/>
</dbReference>
<evidence type="ECO:0000313" key="9">
    <source>
        <dbReference type="EMBL" id="HHV67029.1"/>
    </source>
</evidence>
<comment type="similarity">
    <text evidence="2 7">Belongs to the zinc-containing alcohol dehydrogenase family.</text>
</comment>
<evidence type="ECO:0000259" key="8">
    <source>
        <dbReference type="SMART" id="SM00829"/>
    </source>
</evidence>
<keyword evidence="5 7" id="KW-0862">Zinc</keyword>
<comment type="cofactor">
    <cofactor evidence="1 7">
        <name>Zn(2+)</name>
        <dbReference type="ChEBI" id="CHEBI:29105"/>
    </cofactor>
</comment>